<dbReference type="Proteomes" id="UP000012174">
    <property type="component" value="Unassembled WGS sequence"/>
</dbReference>
<dbReference type="InterPro" id="IPR017853">
    <property type="entry name" value="GH"/>
</dbReference>
<accession>M7SEL5</accession>
<evidence type="ECO:0000313" key="2">
    <source>
        <dbReference type="Proteomes" id="UP000012174"/>
    </source>
</evidence>
<gene>
    <name evidence="1" type="ORF">UCREL1_10443</name>
</gene>
<dbReference type="SUPFAM" id="SSF51445">
    <property type="entry name" value="(Trans)glycosidases"/>
    <property type="match status" value="1"/>
</dbReference>
<name>M7SEL5_EUTLA</name>
<dbReference type="OrthoDB" id="5229289at2759"/>
<dbReference type="KEGG" id="ela:UCREL1_10443"/>
<dbReference type="AlphaFoldDB" id="M7SEL5"/>
<reference evidence="2" key="1">
    <citation type="journal article" date="2013" name="Genome Announc.">
        <title>Draft genome sequence of the grapevine dieback fungus Eutypa lata UCR-EL1.</title>
        <authorList>
            <person name="Blanco-Ulate B."/>
            <person name="Rolshausen P.E."/>
            <person name="Cantu D."/>
        </authorList>
    </citation>
    <scope>NUCLEOTIDE SEQUENCE [LARGE SCALE GENOMIC DNA]</scope>
    <source>
        <strain evidence="2">UCR-EL1</strain>
    </source>
</reference>
<protein>
    <submittedName>
        <fullName evidence="1">Uncharacterized protein</fullName>
    </submittedName>
</protein>
<dbReference type="HOGENOM" id="CLU_739447_0_0_1"/>
<keyword evidence="2" id="KW-1185">Reference proteome</keyword>
<proteinExistence type="predicted"/>
<sequence>MDHGEVRRIGANWIRGFVDMHQMDSSHPSQDRNIKALLEAIDAGVKTILSLKWDYTKQDFPAAGTPELATELQVLDRLLRVVMGRVDILVIGNEPFIEAKPAQCGERLNVFYETLANAVIGFRNAQGDAAMSTRLYVGALNRLDLPVKRTPAIERMLRFIASKPELDGVDLHPHMMTFPGHKSMVDYTLERIRPDQTFLATEFTMIWHWKKHMGDIASAHFRTRYGLPDGTKVYQVIDSAISKPLPFVQWRDFLSHEPWYMEHQHFISAAMKLYRGTGRLAVATYPYCPMRDRKLPFQAADTPWLLNGVYVPSTVQREQGEPRHENFPWADEFHRMLQCEK</sequence>
<evidence type="ECO:0000313" key="1">
    <source>
        <dbReference type="EMBL" id="EMR62623.1"/>
    </source>
</evidence>
<organism evidence="1 2">
    <name type="scientific">Eutypa lata (strain UCR-EL1)</name>
    <name type="common">Grapevine dieback disease fungus</name>
    <name type="synonym">Eutypa armeniacae</name>
    <dbReference type="NCBI Taxonomy" id="1287681"/>
    <lineage>
        <taxon>Eukaryota</taxon>
        <taxon>Fungi</taxon>
        <taxon>Dikarya</taxon>
        <taxon>Ascomycota</taxon>
        <taxon>Pezizomycotina</taxon>
        <taxon>Sordariomycetes</taxon>
        <taxon>Xylariomycetidae</taxon>
        <taxon>Xylariales</taxon>
        <taxon>Diatrypaceae</taxon>
        <taxon>Eutypa</taxon>
    </lineage>
</organism>
<dbReference type="EMBL" id="KB707412">
    <property type="protein sequence ID" value="EMR62623.1"/>
    <property type="molecule type" value="Genomic_DNA"/>
</dbReference>